<keyword evidence="6" id="KW-1278">Translocase</keyword>
<evidence type="ECO:0000256" key="2">
    <source>
        <dbReference type="ARBA" id="ARBA00022475"/>
    </source>
</evidence>
<dbReference type="RefSeq" id="WP_077667647.1">
    <property type="nucleotide sequence ID" value="NZ_MUFB01000005.1"/>
</dbReference>
<dbReference type="PROSITE" id="PS50893">
    <property type="entry name" value="ABC_TRANSPORTER_2"/>
    <property type="match status" value="1"/>
</dbReference>
<name>A0ABX3KD28_9GAMM</name>
<dbReference type="InterPro" id="IPR003593">
    <property type="entry name" value="AAA+_ATPase"/>
</dbReference>
<keyword evidence="10" id="KW-1185">Reference proteome</keyword>
<keyword evidence="3" id="KW-0997">Cell inner membrane</keyword>
<dbReference type="Gene3D" id="3.40.50.300">
    <property type="entry name" value="P-loop containing nucleotide triphosphate hydrolases"/>
    <property type="match status" value="1"/>
</dbReference>
<gene>
    <name evidence="9" type="ORF">BZG73_03855</name>
</gene>
<keyword evidence="5 9" id="KW-0067">ATP-binding</keyword>
<keyword evidence="4" id="KW-0547">Nucleotide-binding</keyword>
<dbReference type="Pfam" id="PF00005">
    <property type="entry name" value="ABC_tran"/>
    <property type="match status" value="1"/>
</dbReference>
<dbReference type="InterPro" id="IPR027417">
    <property type="entry name" value="P-loop_NTPase"/>
</dbReference>
<evidence type="ECO:0000313" key="10">
    <source>
        <dbReference type="Proteomes" id="UP000189410"/>
    </source>
</evidence>
<evidence type="ECO:0000256" key="7">
    <source>
        <dbReference type="ARBA" id="ARBA00023136"/>
    </source>
</evidence>
<dbReference type="InterPro" id="IPR017871">
    <property type="entry name" value="ABC_transporter-like_CS"/>
</dbReference>
<reference evidence="9 10" key="1">
    <citation type="journal article" date="2017" name="Genome Announc.">
        <title>Draft Genome Sequences of Salinivibrio proteolyticus, Salinivibrio sharmensis, Salinivibrio siamensis, Salinivibrio costicola subsp. alcaliphilus, Salinivibrio costicola subsp. vallismortis, and 29 New Isolates Belonging to the Genus Salinivibrio.</title>
        <authorList>
            <person name="Lopez-Hermoso C."/>
            <person name="de la Haba R.R."/>
            <person name="Sanchez-Porro C."/>
            <person name="Bayliss S.C."/>
            <person name="Feil E.J."/>
            <person name="Ventosa A."/>
        </authorList>
    </citation>
    <scope>NUCLEOTIDE SEQUENCE [LARGE SCALE GENOMIC DNA]</scope>
    <source>
        <strain evidence="9 10">JCM 14472</strain>
    </source>
</reference>
<evidence type="ECO:0000256" key="4">
    <source>
        <dbReference type="ARBA" id="ARBA00022741"/>
    </source>
</evidence>
<accession>A0ABX3KD28</accession>
<dbReference type="InterPro" id="IPR003439">
    <property type="entry name" value="ABC_transporter-like_ATP-bd"/>
</dbReference>
<dbReference type="PANTHER" id="PTHR42781">
    <property type="entry name" value="SPERMIDINE/PUTRESCINE IMPORT ATP-BINDING PROTEIN POTA"/>
    <property type="match status" value="1"/>
</dbReference>
<dbReference type="PANTHER" id="PTHR42781:SF1">
    <property type="entry name" value="THIAMINE IMPORT ATP-BINDING PROTEIN THIQ"/>
    <property type="match status" value="1"/>
</dbReference>
<dbReference type="InterPro" id="IPR050093">
    <property type="entry name" value="ABC_SmlMolc_Importer"/>
</dbReference>
<protein>
    <submittedName>
        <fullName evidence="9">Thiamine ABC transporter, ATP-binding protein</fullName>
    </submittedName>
</protein>
<evidence type="ECO:0000259" key="8">
    <source>
        <dbReference type="PROSITE" id="PS50893"/>
    </source>
</evidence>
<dbReference type="NCBIfam" id="TIGR01277">
    <property type="entry name" value="thiQ"/>
    <property type="match status" value="1"/>
</dbReference>
<dbReference type="SUPFAM" id="SSF52540">
    <property type="entry name" value="P-loop containing nucleoside triphosphate hydrolases"/>
    <property type="match status" value="1"/>
</dbReference>
<proteinExistence type="predicted"/>
<evidence type="ECO:0000313" key="9">
    <source>
        <dbReference type="EMBL" id="OOE86676.1"/>
    </source>
</evidence>
<dbReference type="GO" id="GO:0005524">
    <property type="term" value="F:ATP binding"/>
    <property type="evidence" value="ECO:0007669"/>
    <property type="project" value="UniProtKB-KW"/>
</dbReference>
<comment type="caution">
    <text evidence="9">The sequence shown here is derived from an EMBL/GenBank/DDBJ whole genome shotgun (WGS) entry which is preliminary data.</text>
</comment>
<evidence type="ECO:0000256" key="6">
    <source>
        <dbReference type="ARBA" id="ARBA00022967"/>
    </source>
</evidence>
<evidence type="ECO:0000256" key="1">
    <source>
        <dbReference type="ARBA" id="ARBA00022448"/>
    </source>
</evidence>
<organism evidence="9 10">
    <name type="scientific">Salinivibrio siamensis</name>
    <dbReference type="NCBI Taxonomy" id="414286"/>
    <lineage>
        <taxon>Bacteria</taxon>
        <taxon>Pseudomonadati</taxon>
        <taxon>Pseudomonadota</taxon>
        <taxon>Gammaproteobacteria</taxon>
        <taxon>Vibrionales</taxon>
        <taxon>Vibrionaceae</taxon>
        <taxon>Salinivibrio</taxon>
    </lineage>
</organism>
<dbReference type="SMART" id="SM00382">
    <property type="entry name" value="AAA"/>
    <property type="match status" value="1"/>
</dbReference>
<dbReference type="EMBL" id="MUFB01000005">
    <property type="protein sequence ID" value="OOE86676.1"/>
    <property type="molecule type" value="Genomic_DNA"/>
</dbReference>
<keyword evidence="2" id="KW-1003">Cell membrane</keyword>
<sequence length="240" mass="25954">MLTISDVQYSYQQDWMTFDAHIAPGEIVAVLGPSGAGKSTLLSLIAGLIAPDSGEIAIDGKPVTTTPAHQRPLSILFQEHNVFTHLSVFDNMAIGLSPSLKLTATQRENIEQAAQSVGLSDYLSRLPGQLSGGQRQRIALGRSIARNQPLLLLDEPFSALDPALKKDMLMLVKRTAQAQGTTVVMVTHHPEDAQAIASQFLYLDEGKVCLHRPVEALNHPPAMMQSYMGTADDSFRVASP</sequence>
<dbReference type="PROSITE" id="PS00211">
    <property type="entry name" value="ABC_TRANSPORTER_1"/>
    <property type="match status" value="1"/>
</dbReference>
<keyword evidence="7" id="KW-0472">Membrane</keyword>
<evidence type="ECO:0000256" key="3">
    <source>
        <dbReference type="ARBA" id="ARBA00022519"/>
    </source>
</evidence>
<keyword evidence="1" id="KW-0813">Transport</keyword>
<evidence type="ECO:0000256" key="5">
    <source>
        <dbReference type="ARBA" id="ARBA00022840"/>
    </source>
</evidence>
<feature type="domain" description="ABC transporter" evidence="8">
    <location>
        <begin position="2"/>
        <end position="230"/>
    </location>
</feature>
<dbReference type="InterPro" id="IPR005968">
    <property type="entry name" value="Thiamine_ABC_ThiQ"/>
</dbReference>
<dbReference type="Proteomes" id="UP000189410">
    <property type="component" value="Unassembled WGS sequence"/>
</dbReference>